<dbReference type="SUPFAM" id="SSF53756">
    <property type="entry name" value="UDP-Glycosyltransferase/glycogen phosphorylase"/>
    <property type="match status" value="1"/>
</dbReference>
<comment type="caution">
    <text evidence="2">The sequence shown here is derived from an EMBL/GenBank/DDBJ whole genome shotgun (WGS) entry which is preliminary data.</text>
</comment>
<reference evidence="2 3" key="1">
    <citation type="submission" date="2018-04" db="EMBL/GenBank/DDBJ databases">
        <title>Genomic Encyclopedia of Archaeal and Bacterial Type Strains, Phase II (KMG-II): from individual species to whole genera.</title>
        <authorList>
            <person name="Goeker M."/>
        </authorList>
    </citation>
    <scope>NUCLEOTIDE SEQUENCE [LARGE SCALE GENOMIC DNA]</scope>
    <source>
        <strain evidence="2 3">DSM 18064</strain>
    </source>
</reference>
<protein>
    <submittedName>
        <fullName evidence="2">UDP-N-acetylglucosamine 2-epimerase (Non-hydrolysing)</fullName>
    </submittedName>
</protein>
<name>A0A2T5BU41_9RHOB</name>
<dbReference type="PANTHER" id="PTHR43174">
    <property type="entry name" value="UDP-N-ACETYLGLUCOSAMINE 2-EPIMERASE"/>
    <property type="match status" value="1"/>
</dbReference>
<sequence>MTEARRHIAVVTVGRSDFSILRPLCEALHDAPDFGLTLWVGGAHFDPAGGMTVADIDASGLPVGGRVIAGSFDHVPRGTTRNMGEQLHGFGEVAAQAIVDGRRPDLVLVLGDRFEACAAGMAMVPFGLPVGHISGGSITEGAIDDMFRHALTKLAAVHFCDVPEFARRIHQMGEEPWRIFTTGALGLDGIRRQPPKPLDEMSEHFGMPGLQRGYVLSTLHPETMAPEVTPVMAQGMVAALAESGMQVVYTYPNADPGADDIIAAIERSVASHPGQFAVRNFGSGWFYSAMAHAGMVVGNSSSGIYEAASFGLPVVDIGDRQRGRLRGENVIHARPDRDGIRAAMAQATALAPTLDPENNIYGDGRAYLRVLAVLRALDWGKLSQPKRFSWFDENYSGARVSLR</sequence>
<dbReference type="RefSeq" id="WP_107891298.1">
    <property type="nucleotide sequence ID" value="NZ_NHSI01000016.1"/>
</dbReference>
<evidence type="ECO:0000313" key="3">
    <source>
        <dbReference type="Proteomes" id="UP000243859"/>
    </source>
</evidence>
<evidence type="ECO:0000259" key="1">
    <source>
        <dbReference type="Pfam" id="PF02350"/>
    </source>
</evidence>
<dbReference type="Gene3D" id="3.40.50.2000">
    <property type="entry name" value="Glycogen Phosphorylase B"/>
    <property type="match status" value="2"/>
</dbReference>
<dbReference type="OrthoDB" id="9803238at2"/>
<dbReference type="Pfam" id="PF02350">
    <property type="entry name" value="Epimerase_2"/>
    <property type="match status" value="1"/>
</dbReference>
<dbReference type="InterPro" id="IPR003331">
    <property type="entry name" value="UDP_GlcNAc_Epimerase_2_dom"/>
</dbReference>
<dbReference type="GO" id="GO:0006047">
    <property type="term" value="P:UDP-N-acetylglucosamine metabolic process"/>
    <property type="evidence" value="ECO:0007669"/>
    <property type="project" value="InterPro"/>
</dbReference>
<dbReference type="InterPro" id="IPR029767">
    <property type="entry name" value="WecB-like"/>
</dbReference>
<dbReference type="InterPro" id="IPR020004">
    <property type="entry name" value="UDP-GlcNAc_Epase"/>
</dbReference>
<dbReference type="AlphaFoldDB" id="A0A2T5BU41"/>
<gene>
    <name evidence="2" type="ORF">C8N32_10442</name>
</gene>
<dbReference type="PANTHER" id="PTHR43174:SF3">
    <property type="entry name" value="UDP-N-ACETYLGLUCOSAMINE 2-EPIMERASE"/>
    <property type="match status" value="1"/>
</dbReference>
<evidence type="ECO:0000313" key="2">
    <source>
        <dbReference type="EMBL" id="PTN02931.1"/>
    </source>
</evidence>
<accession>A0A2T5BU41</accession>
<dbReference type="Proteomes" id="UP000243859">
    <property type="component" value="Unassembled WGS sequence"/>
</dbReference>
<organism evidence="2 3">
    <name type="scientific">Rhodovulum imhoffii</name>
    <dbReference type="NCBI Taxonomy" id="365340"/>
    <lineage>
        <taxon>Bacteria</taxon>
        <taxon>Pseudomonadati</taxon>
        <taxon>Pseudomonadota</taxon>
        <taxon>Alphaproteobacteria</taxon>
        <taxon>Rhodobacterales</taxon>
        <taxon>Paracoccaceae</taxon>
        <taxon>Rhodovulum</taxon>
    </lineage>
</organism>
<dbReference type="EMBL" id="QAAA01000004">
    <property type="protein sequence ID" value="PTN02931.1"/>
    <property type="molecule type" value="Genomic_DNA"/>
</dbReference>
<feature type="domain" description="UDP-N-acetylglucosamine 2-epimerase" evidence="1">
    <location>
        <begin position="27"/>
        <end position="374"/>
    </location>
</feature>
<keyword evidence="3" id="KW-1185">Reference proteome</keyword>
<proteinExistence type="predicted"/>
<dbReference type="NCBIfam" id="TIGR03568">
    <property type="entry name" value="NeuC_NnaA"/>
    <property type="match status" value="1"/>
</dbReference>
<dbReference type="GO" id="GO:0004553">
    <property type="term" value="F:hydrolase activity, hydrolyzing O-glycosyl compounds"/>
    <property type="evidence" value="ECO:0007669"/>
    <property type="project" value="InterPro"/>
</dbReference>